<protein>
    <recommendedName>
        <fullName evidence="3">Exo-alpha-sialidase</fullName>
    </recommendedName>
</protein>
<name>A0ABX4P8B4_9LEPT</name>
<dbReference type="SUPFAM" id="SSF110296">
    <property type="entry name" value="Oligoxyloglucan reducing end-specific cellobiohydrolase"/>
    <property type="match status" value="1"/>
</dbReference>
<evidence type="ECO:0000313" key="1">
    <source>
        <dbReference type="EMBL" id="PJZ69081.1"/>
    </source>
</evidence>
<reference evidence="1 2" key="1">
    <citation type="submission" date="2017-07" db="EMBL/GenBank/DDBJ databases">
        <title>Leptospira spp. isolated from tropical soils.</title>
        <authorList>
            <person name="Thibeaux R."/>
            <person name="Iraola G."/>
            <person name="Ferres I."/>
            <person name="Bierque E."/>
            <person name="Girault D."/>
            <person name="Soupe-Gilbert M.-E."/>
            <person name="Picardeau M."/>
            <person name="Goarant C."/>
        </authorList>
    </citation>
    <scope>NUCLEOTIDE SEQUENCE [LARGE SCALE GENOMIC DNA]</scope>
    <source>
        <strain evidence="1 2">FH1-B-C1</strain>
    </source>
</reference>
<organism evidence="1 2">
    <name type="scientific">Leptospira perolatii</name>
    <dbReference type="NCBI Taxonomy" id="2023191"/>
    <lineage>
        <taxon>Bacteria</taxon>
        <taxon>Pseudomonadati</taxon>
        <taxon>Spirochaetota</taxon>
        <taxon>Spirochaetia</taxon>
        <taxon>Leptospirales</taxon>
        <taxon>Leptospiraceae</taxon>
        <taxon>Leptospira</taxon>
    </lineage>
</organism>
<accession>A0ABX4P8B4</accession>
<sequence>MFRVQIMVRLLVIAVFLFVSCNRAKAIDLDASKTPAGLFLDSLLSNIGQSDPNLPHGNALITEFVAAGDNCALLKSDDGITWTVFQGSETPFPGCNGGVIYDLAYGNGTLVAVGTLSSHFLNRSNNCGLWTSTDSVNWTRHECPASDNKGQPNTPIRSIGFGKAGGVDTFLAAGLKLSGSQNDFTYSIISSNGGASWEYRKIPGPPTPGNAAGGEYGSCFIQFNDSAAYCTMENQTLTGIAMPLHQYVPSNGAWNVNQDGPGGYDTPLPVMPPNYNPRSFFLFSAKNSVMYSFGLFNSATTGGTVYADRKFSNGQPWNVSAEGLTFSAPGVRMNAAADTNSKLVLVGDQCNWMYSTDLTNSGQPLQNWITQTSMKDCQRTDWADLTYNSKLNRYVGVGVQSSNPPKGYITVTAGDPIGGSDWLVTSTALNGRINAVISKH</sequence>
<dbReference type="EMBL" id="NPDY01000012">
    <property type="protein sequence ID" value="PJZ69081.1"/>
    <property type="molecule type" value="Genomic_DNA"/>
</dbReference>
<proteinExistence type="predicted"/>
<dbReference type="RefSeq" id="WP_100714373.1">
    <property type="nucleotide sequence ID" value="NZ_NPDY01000012.1"/>
</dbReference>
<evidence type="ECO:0008006" key="3">
    <source>
        <dbReference type="Google" id="ProtNLM"/>
    </source>
</evidence>
<gene>
    <name evidence="1" type="ORF">CH360_12405</name>
</gene>
<comment type="caution">
    <text evidence="1">The sequence shown here is derived from an EMBL/GenBank/DDBJ whole genome shotgun (WGS) entry which is preliminary data.</text>
</comment>
<keyword evidence="2" id="KW-1185">Reference proteome</keyword>
<evidence type="ECO:0000313" key="2">
    <source>
        <dbReference type="Proteomes" id="UP000231962"/>
    </source>
</evidence>
<dbReference type="Proteomes" id="UP000231962">
    <property type="component" value="Unassembled WGS sequence"/>
</dbReference>
<dbReference type="PROSITE" id="PS51257">
    <property type="entry name" value="PROKAR_LIPOPROTEIN"/>
    <property type="match status" value="1"/>
</dbReference>